<reference evidence="1 2" key="1">
    <citation type="submission" date="2018-09" db="EMBL/GenBank/DDBJ databases">
        <authorList>
            <person name="Li J."/>
        </authorList>
    </citation>
    <scope>NUCLEOTIDE SEQUENCE [LARGE SCALE GENOMIC DNA]</scope>
    <source>
        <strain evidence="1 2">2129</strain>
    </source>
</reference>
<evidence type="ECO:0000313" key="1">
    <source>
        <dbReference type="EMBL" id="AYD89420.1"/>
    </source>
</evidence>
<organism evidence="1 2">
    <name type="scientific">Actinomyces lilanjuaniae</name>
    <dbReference type="NCBI Taxonomy" id="2321394"/>
    <lineage>
        <taxon>Bacteria</taxon>
        <taxon>Bacillati</taxon>
        <taxon>Actinomycetota</taxon>
        <taxon>Actinomycetes</taxon>
        <taxon>Actinomycetales</taxon>
        <taxon>Actinomycetaceae</taxon>
        <taxon>Actinomyces</taxon>
    </lineage>
</organism>
<dbReference type="EMBL" id="CP032514">
    <property type="protein sequence ID" value="AYD89420.1"/>
    <property type="molecule type" value="Genomic_DNA"/>
</dbReference>
<dbReference type="Proteomes" id="UP000273001">
    <property type="component" value="Chromosome"/>
</dbReference>
<keyword evidence="2" id="KW-1185">Reference proteome</keyword>
<dbReference type="RefSeq" id="WP_120203922.1">
    <property type="nucleotide sequence ID" value="NZ_CP032514.1"/>
</dbReference>
<sequence length="363" mass="40163">MSIPFDVGSWGLFCGQDLRQLVLVDDQPCGPVSARKVSRSLTRRLLLDEGRVARAAQDAKHVREEVSHAGTQWVVRLHPVGSPRSARTVGVLAGVFPAEASIPDLPLVGSWEWEIERDEDGEPTPRRRTYWDRNLFLIYDVDPGAAQQQRGYWEVGEWANELVDQADQMRVNRSIRDGIRDGLPGTAGVYRYLTYHVVTGYGSPVRGRRHLRSVGTAAPVAPNDDKIVLLGLSYEVPETFRDMAFEQDDSAARVDDVLHGVMGLAREPMAVVDAMTLDVLMTSPSWRRERLGYVGGLRGLVDGSPEDLVELHALMAEAVGSTEPTRAVRVRLRRTNGSVQEVSITATGVPGTRHRDVVVRLDS</sequence>
<evidence type="ECO:0000313" key="2">
    <source>
        <dbReference type="Proteomes" id="UP000273001"/>
    </source>
</evidence>
<proteinExistence type="predicted"/>
<accession>A0ABN5PRR1</accession>
<protein>
    <recommendedName>
        <fullName evidence="3">Rv3651-like N-terminal domain-containing protein</fullName>
    </recommendedName>
</protein>
<gene>
    <name evidence="1" type="ORF">D5R93_03930</name>
</gene>
<name>A0ABN5PRR1_9ACTO</name>
<evidence type="ECO:0008006" key="3">
    <source>
        <dbReference type="Google" id="ProtNLM"/>
    </source>
</evidence>